<evidence type="ECO:0000256" key="4">
    <source>
        <dbReference type="RuleBase" id="RU004273"/>
    </source>
</evidence>
<dbReference type="EMBL" id="HG675720">
    <property type="protein sequence ID" value="CDJ42465.1"/>
    <property type="molecule type" value="Genomic_DNA"/>
</dbReference>
<evidence type="ECO:0000256" key="2">
    <source>
        <dbReference type="ARBA" id="ARBA00022801"/>
    </source>
</evidence>
<comment type="similarity">
    <text evidence="4">Belongs to the PPP phosphatase family.</text>
</comment>
<evidence type="ECO:0000256" key="3">
    <source>
        <dbReference type="ARBA" id="ARBA00023211"/>
    </source>
</evidence>
<dbReference type="InterPro" id="IPR004843">
    <property type="entry name" value="Calcineurin-like_PHP"/>
</dbReference>
<keyword evidence="8" id="KW-1185">Reference proteome</keyword>
<evidence type="ECO:0000256" key="5">
    <source>
        <dbReference type="SAM" id="MobiDB-lite"/>
    </source>
</evidence>
<dbReference type="SUPFAM" id="SSF56300">
    <property type="entry name" value="Metallo-dependent phosphatases"/>
    <property type="match status" value="1"/>
</dbReference>
<dbReference type="GO" id="GO:0046872">
    <property type="term" value="F:metal ion binding"/>
    <property type="evidence" value="ECO:0007669"/>
    <property type="project" value="UniProtKB-KW"/>
</dbReference>
<dbReference type="PANTHER" id="PTHR45619">
    <property type="entry name" value="SERINE/THREONINE-PROTEIN PHOSPHATASE PP2A-RELATED"/>
    <property type="match status" value="1"/>
</dbReference>
<dbReference type="Proteomes" id="UP000030747">
    <property type="component" value="Unassembled WGS sequence"/>
</dbReference>
<dbReference type="InterPro" id="IPR006186">
    <property type="entry name" value="Ser/Thr-sp_prot-phosphatase"/>
</dbReference>
<keyword evidence="2 4" id="KW-0378">Hydrolase</keyword>
<dbReference type="SMART" id="SM00156">
    <property type="entry name" value="PP2Ac"/>
    <property type="match status" value="1"/>
</dbReference>
<dbReference type="RefSeq" id="XP_013233215.1">
    <property type="nucleotide sequence ID" value="XM_013377761.1"/>
</dbReference>
<evidence type="ECO:0000259" key="6">
    <source>
        <dbReference type="PROSITE" id="PS00125"/>
    </source>
</evidence>
<feature type="non-terminal residue" evidence="7">
    <location>
        <position position="264"/>
    </location>
</feature>
<dbReference type="InterPro" id="IPR029052">
    <property type="entry name" value="Metallo-depent_PP-like"/>
</dbReference>
<dbReference type="EC" id="3.1.3.16" evidence="4"/>
<proteinExistence type="inferred from homology"/>
<dbReference type="Pfam" id="PF00149">
    <property type="entry name" value="Metallophos"/>
    <property type="match status" value="1"/>
</dbReference>
<dbReference type="PRINTS" id="PR00114">
    <property type="entry name" value="STPHPHTASE"/>
</dbReference>
<organism evidence="7 8">
    <name type="scientific">Eimeria tenella</name>
    <name type="common">Coccidian parasite</name>
    <dbReference type="NCBI Taxonomy" id="5802"/>
    <lineage>
        <taxon>Eukaryota</taxon>
        <taxon>Sar</taxon>
        <taxon>Alveolata</taxon>
        <taxon>Apicomplexa</taxon>
        <taxon>Conoidasida</taxon>
        <taxon>Coccidia</taxon>
        <taxon>Eucoccidiorida</taxon>
        <taxon>Eimeriorina</taxon>
        <taxon>Eimeriidae</taxon>
        <taxon>Eimeria</taxon>
    </lineage>
</organism>
<dbReference type="InterPro" id="IPR047129">
    <property type="entry name" value="PPA2-like"/>
</dbReference>
<feature type="region of interest" description="Disordered" evidence="5">
    <location>
        <begin position="1"/>
        <end position="55"/>
    </location>
</feature>
<dbReference type="AlphaFoldDB" id="U6L3Z6"/>
<gene>
    <name evidence="7" type="ORF">ETH_00014335</name>
</gene>
<comment type="catalytic activity">
    <reaction evidence="4">
        <text>O-phospho-L-threonyl-[protein] + H2O = L-threonyl-[protein] + phosphate</text>
        <dbReference type="Rhea" id="RHEA:47004"/>
        <dbReference type="Rhea" id="RHEA-COMP:11060"/>
        <dbReference type="Rhea" id="RHEA-COMP:11605"/>
        <dbReference type="ChEBI" id="CHEBI:15377"/>
        <dbReference type="ChEBI" id="CHEBI:30013"/>
        <dbReference type="ChEBI" id="CHEBI:43474"/>
        <dbReference type="ChEBI" id="CHEBI:61977"/>
        <dbReference type="EC" id="3.1.3.16"/>
    </reaction>
</comment>
<sequence length="264" mass="29295">MPSPRVSAAELQREEERQEALFNSSRRGQQQQQQQQQQKGAAAAAFSPPPMPPLRLPTNCNKRADSIEGCISKLLQCEALAAAEVQQLCRKLSEVLVREPNCLAVETPVTVAGDIHGQFYDLLELFRVVFVLRGNHESRSITEVYGFYDECMRKFAAAAAACVYKSFMEVFDLLPLAAAVDNEYFCAHGGLSREITSIDQLQTINRQQEPPSEGGMSELLCEGFAPSSRGAGLLWGKEVTERFLHLNNLKCVCRAHQLVADGYQ</sequence>
<evidence type="ECO:0000256" key="1">
    <source>
        <dbReference type="ARBA" id="ARBA00022723"/>
    </source>
</evidence>
<dbReference type="GeneID" id="25252024"/>
<feature type="domain" description="Serine/threonine specific protein phosphatases" evidence="6">
    <location>
        <begin position="132"/>
        <end position="137"/>
    </location>
</feature>
<evidence type="ECO:0000313" key="7">
    <source>
        <dbReference type="EMBL" id="CDJ42465.1"/>
    </source>
</evidence>
<dbReference type="Gene3D" id="3.60.21.10">
    <property type="match status" value="2"/>
</dbReference>
<feature type="compositionally biased region" description="Low complexity" evidence="5">
    <location>
        <begin position="29"/>
        <end position="46"/>
    </location>
</feature>
<evidence type="ECO:0000313" key="8">
    <source>
        <dbReference type="Proteomes" id="UP000030747"/>
    </source>
</evidence>
<dbReference type="OMA" id="AVKWICE"/>
<reference evidence="7" key="2">
    <citation type="submission" date="2013-10" db="EMBL/GenBank/DDBJ databases">
        <authorList>
            <person name="Aslett M."/>
        </authorList>
    </citation>
    <scope>NUCLEOTIDE SEQUENCE [LARGE SCALE GENOMIC DNA]</scope>
    <source>
        <strain evidence="7">Houghton</strain>
    </source>
</reference>
<dbReference type="VEuPathDB" id="ToxoDB:ETH_00014335"/>
<dbReference type="VEuPathDB" id="ToxoDB:ETH2_1430100"/>
<dbReference type="OrthoDB" id="1930084at2759"/>
<accession>U6L3Z6</accession>
<name>U6L3Z6_EIMTE</name>
<protein>
    <recommendedName>
        <fullName evidence="4">Serine/threonine-protein phosphatase</fullName>
        <ecNumber evidence="4">3.1.3.16</ecNumber>
    </recommendedName>
</protein>
<dbReference type="PROSITE" id="PS00125">
    <property type="entry name" value="SER_THR_PHOSPHATASE"/>
    <property type="match status" value="1"/>
</dbReference>
<keyword evidence="1" id="KW-0479">Metal-binding</keyword>
<dbReference type="GO" id="GO:0004722">
    <property type="term" value="F:protein serine/threonine phosphatase activity"/>
    <property type="evidence" value="ECO:0007669"/>
    <property type="project" value="UniProtKB-EC"/>
</dbReference>
<reference evidence="7" key="1">
    <citation type="submission" date="2013-10" db="EMBL/GenBank/DDBJ databases">
        <title>Genomic analysis of the causative agents of coccidiosis in chickens.</title>
        <authorList>
            <person name="Reid A.J."/>
            <person name="Blake D."/>
            <person name="Billington K."/>
            <person name="Browne H."/>
            <person name="Dunn M."/>
            <person name="Hung S."/>
            <person name="Kawahara F."/>
            <person name="Miranda-Saavedra D."/>
            <person name="Mourier T."/>
            <person name="Nagra H."/>
            <person name="Otto T.D."/>
            <person name="Rawlings N."/>
            <person name="Sanchez A."/>
            <person name="Sanders M."/>
            <person name="Subramaniam C."/>
            <person name="Tay Y."/>
            <person name="Dear P."/>
            <person name="Doerig C."/>
            <person name="Gruber A."/>
            <person name="Parkinson J."/>
            <person name="Shirley M."/>
            <person name="Wan K.L."/>
            <person name="Berriman M."/>
            <person name="Tomley F."/>
            <person name="Pain A."/>
        </authorList>
    </citation>
    <scope>NUCLEOTIDE SEQUENCE [LARGE SCALE GENOMIC DNA]</scope>
    <source>
        <strain evidence="7">Houghton</strain>
    </source>
</reference>
<keyword evidence="3" id="KW-0464">Manganese</keyword>